<sequence>MQGYASQLPHRHTYVRMLFIDSSAFNTIVPSKLRDVGLNTALCDWLAPFLMGRPQAVQMGSTTSSPPP</sequence>
<organism evidence="1 2">
    <name type="scientific">Scortum barcoo</name>
    <name type="common">barcoo grunter</name>
    <dbReference type="NCBI Taxonomy" id="214431"/>
    <lineage>
        <taxon>Eukaryota</taxon>
        <taxon>Metazoa</taxon>
        <taxon>Chordata</taxon>
        <taxon>Craniata</taxon>
        <taxon>Vertebrata</taxon>
        <taxon>Euteleostomi</taxon>
        <taxon>Actinopterygii</taxon>
        <taxon>Neopterygii</taxon>
        <taxon>Teleostei</taxon>
        <taxon>Neoteleostei</taxon>
        <taxon>Acanthomorphata</taxon>
        <taxon>Eupercaria</taxon>
        <taxon>Centrarchiformes</taxon>
        <taxon>Terapontoidei</taxon>
        <taxon>Terapontidae</taxon>
        <taxon>Scortum</taxon>
    </lineage>
</organism>
<name>A0ACB8WUE4_9TELE</name>
<evidence type="ECO:0000313" key="2">
    <source>
        <dbReference type="Proteomes" id="UP000831701"/>
    </source>
</evidence>
<gene>
    <name evidence="1" type="ORF">L3Q82_024199</name>
</gene>
<proteinExistence type="predicted"/>
<protein>
    <submittedName>
        <fullName evidence="1">Uncharacterized protein</fullName>
    </submittedName>
</protein>
<comment type="caution">
    <text evidence="1">The sequence shown here is derived from an EMBL/GenBank/DDBJ whole genome shotgun (WGS) entry which is preliminary data.</text>
</comment>
<keyword evidence="2" id="KW-1185">Reference proteome</keyword>
<evidence type="ECO:0000313" key="1">
    <source>
        <dbReference type="EMBL" id="KAI3371630.1"/>
    </source>
</evidence>
<reference evidence="1" key="1">
    <citation type="submission" date="2022-04" db="EMBL/GenBank/DDBJ databases">
        <title>Jade perch genome.</title>
        <authorList>
            <person name="Chao B."/>
        </authorList>
    </citation>
    <scope>NUCLEOTIDE SEQUENCE</scope>
    <source>
        <strain evidence="1">CB-2022</strain>
    </source>
</reference>
<accession>A0ACB8WUE4</accession>
<dbReference type="Proteomes" id="UP000831701">
    <property type="component" value="Chromosome 6"/>
</dbReference>
<dbReference type="EMBL" id="CM041536">
    <property type="protein sequence ID" value="KAI3371630.1"/>
    <property type="molecule type" value="Genomic_DNA"/>
</dbReference>